<dbReference type="GO" id="GO:0052621">
    <property type="term" value="F:diguanylate cyclase activity"/>
    <property type="evidence" value="ECO:0007669"/>
    <property type="project" value="UniProtKB-EC"/>
</dbReference>
<dbReference type="Proteomes" id="UP000029385">
    <property type="component" value="Unassembled WGS sequence"/>
</dbReference>
<feature type="signal peptide" evidence="6">
    <location>
        <begin position="1"/>
        <end position="26"/>
    </location>
</feature>
<feature type="transmembrane region" description="Helical" evidence="5">
    <location>
        <begin position="283"/>
        <end position="303"/>
    </location>
</feature>
<evidence type="ECO:0000256" key="2">
    <source>
        <dbReference type="ARBA" id="ARBA00012528"/>
    </source>
</evidence>
<dbReference type="EMBL" id="AVCI01000007">
    <property type="protein sequence ID" value="KFN42864.1"/>
    <property type="molecule type" value="Genomic_DNA"/>
</dbReference>
<feature type="transmembrane region" description="Helical" evidence="5">
    <location>
        <begin position="249"/>
        <end position="271"/>
    </location>
</feature>
<dbReference type="RefSeq" id="WP_022969907.1">
    <property type="nucleotide sequence ID" value="NZ_ATVD01000004.1"/>
</dbReference>
<evidence type="ECO:0000256" key="5">
    <source>
        <dbReference type="SAM" id="Phobius"/>
    </source>
</evidence>
<dbReference type="GO" id="GO:0005886">
    <property type="term" value="C:plasma membrane"/>
    <property type="evidence" value="ECO:0007669"/>
    <property type="project" value="TreeGrafter"/>
</dbReference>
<dbReference type="SMART" id="SM00267">
    <property type="entry name" value="GGDEF"/>
    <property type="match status" value="1"/>
</dbReference>
<gene>
    <name evidence="8" type="ORF">N789_12090</name>
</gene>
<comment type="caution">
    <text evidence="8">The sequence shown here is derived from an EMBL/GenBank/DDBJ whole genome shotgun (WGS) entry which is preliminary data.</text>
</comment>
<reference evidence="8 9" key="1">
    <citation type="submission" date="2013-09" db="EMBL/GenBank/DDBJ databases">
        <title>Genome sequencing of Arenimonas oryziterrae.</title>
        <authorList>
            <person name="Chen F."/>
            <person name="Wang G."/>
        </authorList>
    </citation>
    <scope>NUCLEOTIDE SEQUENCE [LARGE SCALE GENOMIC DNA]</scope>
    <source>
        <strain evidence="8 9">YC6267</strain>
    </source>
</reference>
<dbReference type="STRING" id="1121015.GCA_000420545_02304"/>
<feature type="transmembrane region" description="Helical" evidence="5">
    <location>
        <begin position="338"/>
        <end position="362"/>
    </location>
</feature>
<comment type="catalytic activity">
    <reaction evidence="3">
        <text>2 GTP = 3',3'-c-di-GMP + 2 diphosphate</text>
        <dbReference type="Rhea" id="RHEA:24898"/>
        <dbReference type="ChEBI" id="CHEBI:33019"/>
        <dbReference type="ChEBI" id="CHEBI:37565"/>
        <dbReference type="ChEBI" id="CHEBI:58805"/>
        <dbReference type="EC" id="2.7.7.65"/>
    </reaction>
</comment>
<dbReference type="PANTHER" id="PTHR45138">
    <property type="entry name" value="REGULATORY COMPONENTS OF SENSORY TRANSDUCTION SYSTEM"/>
    <property type="match status" value="1"/>
</dbReference>
<keyword evidence="6" id="KW-0732">Signal</keyword>
<sequence>MAQSVSFAWRVAWVLLLGLLASPLRAQECPVPARGQSLTSSLSLLPGDDPTITLAQARDFARAGKFRPLGAATPSFGFVSGALWVSFDLPASDSECKSLLVIEQSRLDRVDVHVFAGDVERQTLSLGDADVFAARALPHRYLNASIDRPAGRELRVFLRVQSTSSVQLPIWLHTEASLLRLTHQEQAGQGLYFGILLALLLYNFAVMVSIREASYFYYVVYVASFGMLMLSFGGYGFEFLWPRSPGWQNAALPLSIAAVLGSSVAFARSFLDLDRTAPRVARLARLSIPLAGLMGLLALWPGLLLPMTMALNAAMVVFSLLVTVGAVLSAMRGFRPAYYFLLAWGLLITGGVALPLSSFGLLPRTLVTEYGLQFGSAAEMLLLSFSLAYRITLLRNERIRVEREARENLEQRVQERTQALSETAERLSLANQRLAETSLRDGLTGVFNRRYLDQSLPLRFADCVRRGQPIALLMIDIDHFKAINDDHGHATGDDCLREVARRLAGLARSGEEFVARYGGEEFAIVMPGADREQAMALAERLRREIGDKPVVTEDTTLRVTISLGVTCEERPGEESPLHLVRRADRALYEAKRLGRDQVCVA</sequence>
<proteinExistence type="predicted"/>
<dbReference type="GO" id="GO:1902201">
    <property type="term" value="P:negative regulation of bacterial-type flagellum-dependent cell motility"/>
    <property type="evidence" value="ECO:0007669"/>
    <property type="project" value="TreeGrafter"/>
</dbReference>
<feature type="transmembrane region" description="Helical" evidence="5">
    <location>
        <begin position="215"/>
        <end position="237"/>
    </location>
</feature>
<keyword evidence="5" id="KW-0812">Transmembrane</keyword>
<keyword evidence="5" id="KW-0472">Membrane</keyword>
<dbReference type="InterPro" id="IPR000160">
    <property type="entry name" value="GGDEF_dom"/>
</dbReference>
<feature type="transmembrane region" description="Helical" evidence="5">
    <location>
        <begin position="190"/>
        <end position="208"/>
    </location>
</feature>
<keyword evidence="4" id="KW-0175">Coiled coil</keyword>
<dbReference type="Pfam" id="PF07696">
    <property type="entry name" value="7TMR-DISMED2"/>
    <property type="match status" value="1"/>
</dbReference>
<evidence type="ECO:0000256" key="1">
    <source>
        <dbReference type="ARBA" id="ARBA00001946"/>
    </source>
</evidence>
<dbReference type="InterPro" id="IPR050469">
    <property type="entry name" value="Diguanylate_Cyclase"/>
</dbReference>
<dbReference type="EC" id="2.7.7.65" evidence="2"/>
<dbReference type="PATRIC" id="fig|1121015.4.peg.1893"/>
<feature type="transmembrane region" description="Helical" evidence="5">
    <location>
        <begin position="309"/>
        <end position="331"/>
    </location>
</feature>
<feature type="coiled-coil region" evidence="4">
    <location>
        <begin position="399"/>
        <end position="426"/>
    </location>
</feature>
<dbReference type="AlphaFoldDB" id="A0A091AW01"/>
<accession>A0A091AW01</accession>
<dbReference type="OrthoDB" id="9803824at2"/>
<dbReference type="InterPro" id="IPR029787">
    <property type="entry name" value="Nucleotide_cyclase"/>
</dbReference>
<dbReference type="PROSITE" id="PS50887">
    <property type="entry name" value="GGDEF"/>
    <property type="match status" value="1"/>
</dbReference>
<evidence type="ECO:0000313" key="8">
    <source>
        <dbReference type="EMBL" id="KFN42864.1"/>
    </source>
</evidence>
<dbReference type="eggNOG" id="COG3706">
    <property type="taxonomic scope" value="Bacteria"/>
</dbReference>
<dbReference type="InterPro" id="IPR043128">
    <property type="entry name" value="Rev_trsase/Diguanyl_cyclase"/>
</dbReference>
<comment type="cofactor">
    <cofactor evidence="1">
        <name>Mg(2+)</name>
        <dbReference type="ChEBI" id="CHEBI:18420"/>
    </cofactor>
</comment>
<dbReference type="NCBIfam" id="TIGR00254">
    <property type="entry name" value="GGDEF"/>
    <property type="match status" value="1"/>
</dbReference>
<dbReference type="Gene3D" id="3.30.70.270">
    <property type="match status" value="1"/>
</dbReference>
<protein>
    <recommendedName>
        <fullName evidence="2">diguanylate cyclase</fullName>
        <ecNumber evidence="2">2.7.7.65</ecNumber>
    </recommendedName>
</protein>
<dbReference type="Pfam" id="PF00990">
    <property type="entry name" value="GGDEF"/>
    <property type="match status" value="1"/>
</dbReference>
<feature type="chain" id="PRO_5001870962" description="diguanylate cyclase" evidence="6">
    <location>
        <begin position="27"/>
        <end position="601"/>
    </location>
</feature>
<evidence type="ECO:0000256" key="6">
    <source>
        <dbReference type="SAM" id="SignalP"/>
    </source>
</evidence>
<keyword evidence="5" id="KW-1133">Transmembrane helix</keyword>
<dbReference type="CDD" id="cd01949">
    <property type="entry name" value="GGDEF"/>
    <property type="match status" value="1"/>
</dbReference>
<feature type="transmembrane region" description="Helical" evidence="5">
    <location>
        <begin position="374"/>
        <end position="393"/>
    </location>
</feature>
<keyword evidence="9" id="KW-1185">Reference proteome</keyword>
<name>A0A091AW01_9GAMM</name>
<dbReference type="SUPFAM" id="SSF55073">
    <property type="entry name" value="Nucleotide cyclase"/>
    <property type="match status" value="1"/>
</dbReference>
<feature type="domain" description="GGDEF" evidence="7">
    <location>
        <begin position="468"/>
        <end position="601"/>
    </location>
</feature>
<organism evidence="8 9">
    <name type="scientific">Arenimonas oryziterrae DSM 21050 = YC6267</name>
    <dbReference type="NCBI Taxonomy" id="1121015"/>
    <lineage>
        <taxon>Bacteria</taxon>
        <taxon>Pseudomonadati</taxon>
        <taxon>Pseudomonadota</taxon>
        <taxon>Gammaproteobacteria</taxon>
        <taxon>Lysobacterales</taxon>
        <taxon>Lysobacteraceae</taxon>
        <taxon>Arenimonas</taxon>
    </lineage>
</organism>
<dbReference type="FunFam" id="3.30.70.270:FF:000001">
    <property type="entry name" value="Diguanylate cyclase domain protein"/>
    <property type="match status" value="1"/>
</dbReference>
<dbReference type="InterPro" id="IPR011622">
    <property type="entry name" value="7TMR_DISM_rcpt_extracell_dom2"/>
</dbReference>
<evidence type="ECO:0000259" key="7">
    <source>
        <dbReference type="PROSITE" id="PS50887"/>
    </source>
</evidence>
<dbReference type="PANTHER" id="PTHR45138:SF9">
    <property type="entry name" value="DIGUANYLATE CYCLASE DGCM-RELATED"/>
    <property type="match status" value="1"/>
</dbReference>
<dbReference type="GO" id="GO:0043709">
    <property type="term" value="P:cell adhesion involved in single-species biofilm formation"/>
    <property type="evidence" value="ECO:0007669"/>
    <property type="project" value="TreeGrafter"/>
</dbReference>
<dbReference type="Pfam" id="PF07695">
    <property type="entry name" value="7TMR-DISM_7TM"/>
    <property type="match status" value="1"/>
</dbReference>
<dbReference type="Gene3D" id="2.60.40.2380">
    <property type="match status" value="1"/>
</dbReference>
<evidence type="ECO:0000256" key="3">
    <source>
        <dbReference type="ARBA" id="ARBA00034247"/>
    </source>
</evidence>
<dbReference type="InterPro" id="IPR011623">
    <property type="entry name" value="7TMR_DISM_rcpt_extracell_dom1"/>
</dbReference>
<evidence type="ECO:0000313" key="9">
    <source>
        <dbReference type="Proteomes" id="UP000029385"/>
    </source>
</evidence>
<evidence type="ECO:0000256" key="4">
    <source>
        <dbReference type="SAM" id="Coils"/>
    </source>
</evidence>